<dbReference type="Proteomes" id="UP000294820">
    <property type="component" value="Chromosome 1"/>
</dbReference>
<reference evidence="2 3" key="1">
    <citation type="submission" date="2016-09" db="EMBL/GenBank/DDBJ databases">
        <authorList>
            <person name="Reverchon S."/>
            <person name="Nasser W."/>
            <person name="Leonard S."/>
            <person name="Brochier C."/>
            <person name="Duprey A."/>
        </authorList>
    </citation>
    <scope>NUCLEOTIDE SEQUENCE [LARGE SCALE GENOMIC DNA]</scope>
    <source>
        <strain evidence="2 3">174/2</strain>
    </source>
</reference>
<dbReference type="InterPro" id="IPR025364">
    <property type="entry name" value="DUF4268"/>
</dbReference>
<name>A0A375A7Y7_9GAMM</name>
<feature type="domain" description="DUF4268" evidence="1">
    <location>
        <begin position="127"/>
        <end position="261"/>
    </location>
</feature>
<gene>
    <name evidence="2" type="ORF">DAQ1742_04492</name>
</gene>
<sequence>MVEIFQLYLDQYESAEIRKAPEVIAEFMGWENLKEGVLNRKGTQRVIMVAANFRKEVTNTALWLMQFGIRAQCFKVTPYRFGEDVFVDIRQVIPTPEAESYMIGMAQKEAEEQSATSSSELQQRHYLRREFWTMALEKFRTSPCSLFNNRAPSTDHWLAAGSGVSGVPFELIFSQKDARVQLNISRGDALENTWLFERLQERRTHIESLFGEPLDWRLLPERKSCQIVCSKAFDGGNKEIWPAIIDWMMDSMNRLEKTIRPSLLELAIELKQTGLITEGEEE</sequence>
<evidence type="ECO:0000259" key="1">
    <source>
        <dbReference type="Pfam" id="PF14088"/>
    </source>
</evidence>
<keyword evidence="3" id="KW-1185">Reference proteome</keyword>
<accession>A0A375A7Y7</accession>
<dbReference type="KEGG" id="daq:DAQ1742_04492"/>
<evidence type="ECO:0000313" key="3">
    <source>
        <dbReference type="Proteomes" id="UP000294820"/>
    </source>
</evidence>
<organism evidence="2 3">
    <name type="scientific">Dickeya aquatica</name>
    <dbReference type="NCBI Taxonomy" id="1401087"/>
    <lineage>
        <taxon>Bacteria</taxon>
        <taxon>Pseudomonadati</taxon>
        <taxon>Pseudomonadota</taxon>
        <taxon>Gammaproteobacteria</taxon>
        <taxon>Enterobacterales</taxon>
        <taxon>Pectobacteriaceae</taxon>
        <taxon>Dickeya</taxon>
    </lineage>
</organism>
<evidence type="ECO:0000313" key="2">
    <source>
        <dbReference type="EMBL" id="SLM62222.1"/>
    </source>
</evidence>
<proteinExistence type="predicted"/>
<dbReference type="EMBL" id="LT615367">
    <property type="protein sequence ID" value="SLM62222.1"/>
    <property type="molecule type" value="Genomic_DNA"/>
</dbReference>
<dbReference type="AlphaFoldDB" id="A0A375A7Y7"/>
<dbReference type="Pfam" id="PF14088">
    <property type="entry name" value="DUF4268"/>
    <property type="match status" value="1"/>
</dbReference>
<protein>
    <recommendedName>
        <fullName evidence="1">DUF4268 domain-containing protein</fullName>
    </recommendedName>
</protein>